<dbReference type="AlphaFoldDB" id="A0A0D5NHR8"/>
<keyword evidence="3" id="KW-1185">Reference proteome</keyword>
<dbReference type="EMBL" id="CP011058">
    <property type="protein sequence ID" value="AJY74527.1"/>
    <property type="molecule type" value="Genomic_DNA"/>
</dbReference>
<accession>A0A0D5NHR8</accession>
<dbReference type="OrthoDB" id="1805600at2"/>
<dbReference type="PATRIC" id="fig|1126833.4.peg.1766"/>
<name>A0A0D5NHR8_9BACL</name>
<dbReference type="Proteomes" id="UP000032633">
    <property type="component" value="Chromosome"/>
</dbReference>
<protein>
    <recommendedName>
        <fullName evidence="1">SLH domain-containing protein</fullName>
    </recommendedName>
</protein>
<evidence type="ECO:0000313" key="3">
    <source>
        <dbReference type="Proteomes" id="UP000032633"/>
    </source>
</evidence>
<dbReference type="STRING" id="1126833.VN24_08025"/>
<feature type="domain" description="SLH" evidence="1">
    <location>
        <begin position="30"/>
        <end position="101"/>
    </location>
</feature>
<sequence length="101" mass="11217">MTREEAAVILARAMELKLQTDPVKIDAQLQKQFKDYDKISYYAKASVLAIAQKGFIKGSPVDVNDPKKGNVFEPQANLLRSDASIILGKVLVSMKRLPNIN</sequence>
<dbReference type="HOGENOM" id="CLU_2288728_0_0_9"/>
<reference evidence="3" key="2">
    <citation type="submission" date="2015-03" db="EMBL/GenBank/DDBJ databases">
        <title>Genome sequence of Paenibacillus beijingensis strain DSM 24997T.</title>
        <authorList>
            <person name="Kwak Y."/>
            <person name="Shin J.-H."/>
        </authorList>
    </citation>
    <scope>NUCLEOTIDE SEQUENCE [LARGE SCALE GENOMIC DNA]</scope>
    <source>
        <strain evidence="3">DSM 24997</strain>
    </source>
</reference>
<dbReference type="InterPro" id="IPR001119">
    <property type="entry name" value="SLH_dom"/>
</dbReference>
<dbReference type="PROSITE" id="PS51272">
    <property type="entry name" value="SLH"/>
    <property type="match status" value="1"/>
</dbReference>
<reference evidence="2 3" key="1">
    <citation type="journal article" date="2015" name="J. Biotechnol.">
        <title>Complete genome sequence of Paenibacillus beijingensis 7188(T) (=DSM 24997(T)), a novel rhizobacterium from jujube garden soil.</title>
        <authorList>
            <person name="Kwak Y."/>
            <person name="Shin J.H."/>
        </authorList>
    </citation>
    <scope>NUCLEOTIDE SEQUENCE [LARGE SCALE GENOMIC DNA]</scope>
    <source>
        <strain evidence="2 3">DSM 24997</strain>
    </source>
</reference>
<gene>
    <name evidence="2" type="ORF">VN24_08025</name>
</gene>
<evidence type="ECO:0000259" key="1">
    <source>
        <dbReference type="PROSITE" id="PS51272"/>
    </source>
</evidence>
<dbReference type="KEGG" id="pbj:VN24_08025"/>
<evidence type="ECO:0000313" key="2">
    <source>
        <dbReference type="EMBL" id="AJY74527.1"/>
    </source>
</evidence>
<proteinExistence type="predicted"/>
<organism evidence="2 3">
    <name type="scientific">Paenibacillus beijingensis</name>
    <dbReference type="NCBI Taxonomy" id="1126833"/>
    <lineage>
        <taxon>Bacteria</taxon>
        <taxon>Bacillati</taxon>
        <taxon>Bacillota</taxon>
        <taxon>Bacilli</taxon>
        <taxon>Bacillales</taxon>
        <taxon>Paenibacillaceae</taxon>
        <taxon>Paenibacillus</taxon>
    </lineage>
</organism>
<dbReference type="RefSeq" id="WP_045669961.1">
    <property type="nucleotide sequence ID" value="NZ_CP011058.1"/>
</dbReference>